<evidence type="ECO:0000313" key="1">
    <source>
        <dbReference type="EMBL" id="KAL3831104.1"/>
    </source>
</evidence>
<proteinExistence type="predicted"/>
<comment type="caution">
    <text evidence="1">The sequence shown here is derived from an EMBL/GenBank/DDBJ whole genome shotgun (WGS) entry which is preliminary data.</text>
</comment>
<dbReference type="Proteomes" id="UP001634393">
    <property type="component" value="Unassembled WGS sequence"/>
</dbReference>
<evidence type="ECO:0000313" key="2">
    <source>
        <dbReference type="Proteomes" id="UP001634393"/>
    </source>
</evidence>
<accession>A0ABD3T2I0</accession>
<reference evidence="1 2" key="1">
    <citation type="submission" date="2024-12" db="EMBL/GenBank/DDBJ databases">
        <title>The unique morphological basis and parallel evolutionary history of personate flowers in Penstemon.</title>
        <authorList>
            <person name="Depatie T.H."/>
            <person name="Wessinger C.A."/>
        </authorList>
    </citation>
    <scope>NUCLEOTIDE SEQUENCE [LARGE SCALE GENOMIC DNA]</scope>
    <source>
        <strain evidence="1">WTNN_2</strain>
        <tissue evidence="1">Leaf</tissue>
    </source>
</reference>
<protein>
    <submittedName>
        <fullName evidence="1">Uncharacterized protein</fullName>
    </submittedName>
</protein>
<keyword evidence="2" id="KW-1185">Reference proteome</keyword>
<sequence length="95" mass="9773">MIDEEGGWFCVGIGAAQAVSQEAYFTAVESVGGNTTGIPPEIGAPKRHDRFLDLKAITGAALALTSEDHSHEQVVQCAITGAAVSTAANLLTGIF</sequence>
<dbReference type="AlphaFoldDB" id="A0ABD3T2I0"/>
<name>A0ABD3T2I0_9LAMI</name>
<organism evidence="1 2">
    <name type="scientific">Penstemon smallii</name>
    <dbReference type="NCBI Taxonomy" id="265156"/>
    <lineage>
        <taxon>Eukaryota</taxon>
        <taxon>Viridiplantae</taxon>
        <taxon>Streptophyta</taxon>
        <taxon>Embryophyta</taxon>
        <taxon>Tracheophyta</taxon>
        <taxon>Spermatophyta</taxon>
        <taxon>Magnoliopsida</taxon>
        <taxon>eudicotyledons</taxon>
        <taxon>Gunneridae</taxon>
        <taxon>Pentapetalae</taxon>
        <taxon>asterids</taxon>
        <taxon>lamiids</taxon>
        <taxon>Lamiales</taxon>
        <taxon>Plantaginaceae</taxon>
        <taxon>Cheloneae</taxon>
        <taxon>Penstemon</taxon>
    </lineage>
</organism>
<gene>
    <name evidence="1" type="ORF">ACJIZ3_019906</name>
</gene>
<dbReference type="EMBL" id="JBJXBP010000005">
    <property type="protein sequence ID" value="KAL3831104.1"/>
    <property type="molecule type" value="Genomic_DNA"/>
</dbReference>